<dbReference type="InterPro" id="IPR050833">
    <property type="entry name" value="Poly_Biosynth_Transport"/>
</dbReference>
<dbReference type="GO" id="GO:0005886">
    <property type="term" value="C:plasma membrane"/>
    <property type="evidence" value="ECO:0007669"/>
    <property type="project" value="UniProtKB-SubCell"/>
</dbReference>
<protein>
    <submittedName>
        <fullName evidence="7">Oligosaccharide flippase family protein</fullName>
    </submittedName>
</protein>
<evidence type="ECO:0000313" key="8">
    <source>
        <dbReference type="Proteomes" id="UP000619835"/>
    </source>
</evidence>
<dbReference type="PANTHER" id="PTHR30250">
    <property type="entry name" value="PST FAMILY PREDICTED COLANIC ACID TRANSPORTER"/>
    <property type="match status" value="1"/>
</dbReference>
<dbReference type="RefSeq" id="WP_170076717.1">
    <property type="nucleotide sequence ID" value="NZ_WOWC01000001.1"/>
</dbReference>
<feature type="transmembrane region" description="Helical" evidence="6">
    <location>
        <begin position="41"/>
        <end position="62"/>
    </location>
</feature>
<feature type="transmembrane region" description="Helical" evidence="6">
    <location>
        <begin position="207"/>
        <end position="230"/>
    </location>
</feature>
<evidence type="ECO:0000256" key="1">
    <source>
        <dbReference type="ARBA" id="ARBA00004651"/>
    </source>
</evidence>
<gene>
    <name evidence="7" type="ORF">GOC85_13755</name>
</gene>
<feature type="transmembrane region" description="Helical" evidence="6">
    <location>
        <begin position="373"/>
        <end position="395"/>
    </location>
</feature>
<feature type="transmembrane region" description="Helical" evidence="6">
    <location>
        <begin position="282"/>
        <end position="309"/>
    </location>
</feature>
<dbReference type="PANTHER" id="PTHR30250:SF11">
    <property type="entry name" value="O-ANTIGEN TRANSPORTER-RELATED"/>
    <property type="match status" value="1"/>
</dbReference>
<dbReference type="AlphaFoldDB" id="A0A847TYB3"/>
<feature type="transmembrane region" description="Helical" evidence="6">
    <location>
        <begin position="437"/>
        <end position="455"/>
    </location>
</feature>
<dbReference type="EMBL" id="WOWC01000001">
    <property type="protein sequence ID" value="NLV03631.1"/>
    <property type="molecule type" value="Genomic_DNA"/>
</dbReference>
<feature type="transmembrane region" description="Helical" evidence="6">
    <location>
        <begin position="166"/>
        <end position="186"/>
    </location>
</feature>
<evidence type="ECO:0000256" key="4">
    <source>
        <dbReference type="ARBA" id="ARBA00022989"/>
    </source>
</evidence>
<feature type="transmembrane region" description="Helical" evidence="6">
    <location>
        <begin position="407"/>
        <end position="425"/>
    </location>
</feature>
<keyword evidence="4 6" id="KW-1133">Transmembrane helix</keyword>
<feature type="transmembrane region" description="Helical" evidence="6">
    <location>
        <begin position="12"/>
        <end position="29"/>
    </location>
</feature>
<dbReference type="Proteomes" id="UP000619835">
    <property type="component" value="Unassembled WGS sequence"/>
</dbReference>
<feature type="transmembrane region" description="Helical" evidence="6">
    <location>
        <begin position="242"/>
        <end position="261"/>
    </location>
</feature>
<feature type="transmembrane region" description="Helical" evidence="6">
    <location>
        <begin position="141"/>
        <end position="160"/>
    </location>
</feature>
<proteinExistence type="predicted"/>
<accession>A0A847TYB3</accession>
<feature type="transmembrane region" description="Helical" evidence="6">
    <location>
        <begin position="348"/>
        <end position="367"/>
    </location>
</feature>
<keyword evidence="2" id="KW-1003">Cell membrane</keyword>
<evidence type="ECO:0000313" key="7">
    <source>
        <dbReference type="EMBL" id="NLV03631.1"/>
    </source>
</evidence>
<keyword evidence="3 6" id="KW-0812">Transmembrane</keyword>
<feature type="transmembrane region" description="Helical" evidence="6">
    <location>
        <begin position="109"/>
        <end position="129"/>
    </location>
</feature>
<reference evidence="7" key="1">
    <citation type="submission" date="2019-12" db="EMBL/GenBank/DDBJ databases">
        <title>Haloferax alexandrinus strain pws11.</title>
        <authorList>
            <person name="Verma D.K."/>
            <person name="Gopal K."/>
            <person name="Prasad E.S."/>
        </authorList>
    </citation>
    <scope>NUCLEOTIDE SEQUENCE</scope>
    <source>
        <strain evidence="7">Pws11</strain>
    </source>
</reference>
<organism evidence="7 8">
    <name type="scientific">Haloferax volcanii</name>
    <name type="common">Halobacterium volcanii</name>
    <dbReference type="NCBI Taxonomy" id="2246"/>
    <lineage>
        <taxon>Archaea</taxon>
        <taxon>Methanobacteriati</taxon>
        <taxon>Methanobacteriota</taxon>
        <taxon>Stenosarchaea group</taxon>
        <taxon>Halobacteria</taxon>
        <taxon>Halobacteriales</taxon>
        <taxon>Haloferacaceae</taxon>
        <taxon>Haloferax</taxon>
    </lineage>
</organism>
<evidence type="ECO:0000256" key="6">
    <source>
        <dbReference type="SAM" id="Phobius"/>
    </source>
</evidence>
<sequence>MNLAKSSVKLFVSNISGALLQFLGITYFARELGAAPMGVFFLFQALLGILAIPADFGLRGAVEKRISEGKSQGIFLSTTIALKSIPIVIICILILTFQSVINNYLGSDLATLLVIAIVLQESAQLAVFVLKGELRVGETAILNVVRQAIWVVLGAVLIHYGFQADALIYSLLAGTGLMACWGWYKCSVRLKKPSIPHAQSLLDYSKFNVVSSIGGYFYSWMDVAIIGLFLTQSDVGAYETAWRVSAITILLSKAIASSIFPQVSQWDADNAIERIESVIYNAITPSIILVIPAFFGTLVLSGEILGLVFGPEFTIASGVLILLAGEKILQSVHVIFGRALQGINKPKFAAKATVIAVLLNLILNIVLIQIYGIIGAAVATTVSFSANTFLHGYYLSKFMKIKFPTRNVLWSILSSVIMAVGLVGLKDMIHVNTITELAVFIGIGSLIYTSVLLLYEPIRTKVAVMSPTNL</sequence>
<feature type="transmembrane region" description="Helical" evidence="6">
    <location>
        <begin position="315"/>
        <end position="336"/>
    </location>
</feature>
<keyword evidence="5 6" id="KW-0472">Membrane</keyword>
<comment type="caution">
    <text evidence="7">The sequence shown here is derived from an EMBL/GenBank/DDBJ whole genome shotgun (WGS) entry which is preliminary data.</text>
</comment>
<feature type="transmembrane region" description="Helical" evidence="6">
    <location>
        <begin position="74"/>
        <end position="97"/>
    </location>
</feature>
<name>A0A847TYB3_HALVO</name>
<dbReference type="Pfam" id="PF13440">
    <property type="entry name" value="Polysacc_synt_3"/>
    <property type="match status" value="1"/>
</dbReference>
<evidence type="ECO:0000256" key="3">
    <source>
        <dbReference type="ARBA" id="ARBA00022692"/>
    </source>
</evidence>
<evidence type="ECO:0000256" key="2">
    <source>
        <dbReference type="ARBA" id="ARBA00022475"/>
    </source>
</evidence>
<comment type="subcellular location">
    <subcellularLocation>
        <location evidence="1">Cell membrane</location>
        <topology evidence="1">Multi-pass membrane protein</topology>
    </subcellularLocation>
</comment>
<evidence type="ECO:0000256" key="5">
    <source>
        <dbReference type="ARBA" id="ARBA00023136"/>
    </source>
</evidence>